<organism evidence="1 2">
    <name type="scientific">Avena sativa</name>
    <name type="common">Oat</name>
    <dbReference type="NCBI Taxonomy" id="4498"/>
    <lineage>
        <taxon>Eukaryota</taxon>
        <taxon>Viridiplantae</taxon>
        <taxon>Streptophyta</taxon>
        <taxon>Embryophyta</taxon>
        <taxon>Tracheophyta</taxon>
        <taxon>Spermatophyta</taxon>
        <taxon>Magnoliopsida</taxon>
        <taxon>Liliopsida</taxon>
        <taxon>Poales</taxon>
        <taxon>Poaceae</taxon>
        <taxon>BOP clade</taxon>
        <taxon>Pooideae</taxon>
        <taxon>Poodae</taxon>
        <taxon>Poeae</taxon>
        <taxon>Poeae Chloroplast Group 1 (Aveneae type)</taxon>
        <taxon>Aveninae</taxon>
        <taxon>Avena</taxon>
    </lineage>
</organism>
<accession>A0ACD5Y8B8</accession>
<reference evidence="1" key="1">
    <citation type="submission" date="2021-05" db="EMBL/GenBank/DDBJ databases">
        <authorList>
            <person name="Scholz U."/>
            <person name="Mascher M."/>
            <person name="Fiebig A."/>
        </authorList>
    </citation>
    <scope>NUCLEOTIDE SEQUENCE [LARGE SCALE GENOMIC DNA]</scope>
</reference>
<evidence type="ECO:0000313" key="2">
    <source>
        <dbReference type="Proteomes" id="UP001732700"/>
    </source>
</evidence>
<evidence type="ECO:0000313" key="1">
    <source>
        <dbReference type="EnsemblPlants" id="AVESA.00010b.r2.5CG0929340.2.CDS.1"/>
    </source>
</evidence>
<sequence>MPPPRPSARIEEENSLVRLAARCASARQLDQLHARAVLLGHARNSFVAAKLVRAFADFGHLRGARAVAAALGPAANAFVWTALVRAHSQSDAAARDAVALYAQMHHGCPGIKPLTFTVSSVLKAAARRKMLPEGEQVHVHVFKNGFQTDERIATTLVDFYAKCGRLDDARRVFDRLSVKDAQLYNTMIAAYMEVGEVARAEELFNTMPEKNAYTLVEMVGGYCARGDMDSAKRVFEIAVENGAANMVLFTAMISGYAKSGKADDARTVFDGMRERDIATWNVMIGVYSGAGRAGEALDLFKIMLESSRESPKVEPNHTTISIVAAACAQCGLPTQACWIQDYVDRCRMMLLNNHTVAALIDMHSKCGNIEKALDLFCRWTQRDLICYSSMISALGMHGCGKDAIAVFNELLDDGFDPDGICFVSVLNACSHTGLLEEGRRYFQMMKDEYHIIPTVEHYLCVVDLLGRAGCIDEAYQMITREMPTDFQPHAGIWGALLSACRTYSNVEIGEVAASHLFKLEPNNMGNYVLLSNIYAKAEKWDRVQKVRTLMRRQGIQKPPGWSQVDAEGSLREFITSELHDNVLEPVMEILNWELKDHGYTPIIEVE</sequence>
<protein>
    <submittedName>
        <fullName evidence="1">Uncharacterized protein</fullName>
    </submittedName>
</protein>
<reference evidence="1" key="2">
    <citation type="submission" date="2025-09" db="UniProtKB">
        <authorList>
            <consortium name="EnsemblPlants"/>
        </authorList>
    </citation>
    <scope>IDENTIFICATION</scope>
</reference>
<dbReference type="EnsemblPlants" id="AVESA.00010b.r2.5CG0929340.2">
    <property type="protein sequence ID" value="AVESA.00010b.r2.5CG0929340.2.CDS.1"/>
    <property type="gene ID" value="AVESA.00010b.r2.5CG0929340"/>
</dbReference>
<keyword evidence="2" id="KW-1185">Reference proteome</keyword>
<dbReference type="Proteomes" id="UP001732700">
    <property type="component" value="Chromosome 5C"/>
</dbReference>
<name>A0ACD5Y8B8_AVESA</name>
<proteinExistence type="predicted"/>